<evidence type="ECO:0000256" key="13">
    <source>
        <dbReference type="ARBA" id="ARBA00022932"/>
    </source>
</evidence>
<dbReference type="InterPro" id="IPR039537">
    <property type="entry name" value="Retrotran_Ty1/copia-like"/>
</dbReference>
<keyword evidence="19" id="KW-1185">Reference proteome</keyword>
<dbReference type="InterPro" id="IPR036397">
    <property type="entry name" value="RNaseH_sf"/>
</dbReference>
<keyword evidence="11" id="KW-0229">DNA integration</keyword>
<feature type="domain" description="Integrase catalytic" evidence="17">
    <location>
        <begin position="343"/>
        <end position="523"/>
    </location>
</feature>
<keyword evidence="7" id="KW-0255">Endonuclease</keyword>
<dbReference type="Gene3D" id="3.30.420.10">
    <property type="entry name" value="Ribonuclease H-like superfamily/Ribonuclease H"/>
    <property type="match status" value="1"/>
</dbReference>
<dbReference type="Pfam" id="PF22936">
    <property type="entry name" value="Pol_BBD"/>
    <property type="match status" value="1"/>
</dbReference>
<keyword evidence="5" id="KW-0479">Metal-binding</keyword>
<keyword evidence="3" id="KW-0645">Protease</keyword>
<protein>
    <submittedName>
        <fullName evidence="18">Retrovirus-related pol polyprotein from transposon TNT 1-94</fullName>
    </submittedName>
</protein>
<evidence type="ECO:0000256" key="2">
    <source>
        <dbReference type="ARBA" id="ARBA00022612"/>
    </source>
</evidence>
<evidence type="ECO:0000256" key="14">
    <source>
        <dbReference type="ARBA" id="ARBA00023113"/>
    </source>
</evidence>
<dbReference type="InterPro" id="IPR001584">
    <property type="entry name" value="Integrase_cat-core"/>
</dbReference>
<keyword evidence="12" id="KW-0695">RNA-directed DNA polymerase</keyword>
<keyword evidence="6" id="KW-0547">Nucleotide-binding</keyword>
<dbReference type="Pfam" id="PF00665">
    <property type="entry name" value="rve"/>
    <property type="match status" value="1"/>
</dbReference>
<keyword evidence="10" id="KW-0460">Magnesium</keyword>
<keyword evidence="8" id="KW-0378">Hydrolase</keyword>
<reference evidence="18" key="2">
    <citation type="submission" date="2022-01" db="EMBL/GenBank/DDBJ databases">
        <authorList>
            <person name="Yamashiro T."/>
            <person name="Shiraishi A."/>
            <person name="Satake H."/>
            <person name="Nakayama K."/>
        </authorList>
    </citation>
    <scope>NUCLEOTIDE SEQUENCE</scope>
</reference>
<evidence type="ECO:0000256" key="12">
    <source>
        <dbReference type="ARBA" id="ARBA00022918"/>
    </source>
</evidence>
<dbReference type="EMBL" id="BQNB010011964">
    <property type="protein sequence ID" value="GJS97460.1"/>
    <property type="molecule type" value="Genomic_DNA"/>
</dbReference>
<dbReference type="PANTHER" id="PTHR42648">
    <property type="entry name" value="TRANSPOSASE, PUTATIVE-RELATED"/>
    <property type="match status" value="1"/>
</dbReference>
<dbReference type="InterPro" id="IPR057670">
    <property type="entry name" value="SH3_retrovirus"/>
</dbReference>
<keyword evidence="2" id="KW-1188">Viral release from host cell</keyword>
<keyword evidence="4" id="KW-0540">Nuclease</keyword>
<evidence type="ECO:0000256" key="6">
    <source>
        <dbReference type="ARBA" id="ARBA00022741"/>
    </source>
</evidence>
<evidence type="ECO:0000256" key="8">
    <source>
        <dbReference type="ARBA" id="ARBA00022801"/>
    </source>
</evidence>
<evidence type="ECO:0000313" key="19">
    <source>
        <dbReference type="Proteomes" id="UP001151760"/>
    </source>
</evidence>
<dbReference type="PROSITE" id="PS50994">
    <property type="entry name" value="INTEGRASE"/>
    <property type="match status" value="1"/>
</dbReference>
<evidence type="ECO:0000256" key="11">
    <source>
        <dbReference type="ARBA" id="ARBA00022908"/>
    </source>
</evidence>
<keyword evidence="14" id="KW-0917">Virion maturation</keyword>
<dbReference type="InterPro" id="IPR054722">
    <property type="entry name" value="PolX-like_BBD"/>
</dbReference>
<evidence type="ECO:0000256" key="10">
    <source>
        <dbReference type="ARBA" id="ARBA00022842"/>
    </source>
</evidence>
<dbReference type="Pfam" id="PF13976">
    <property type="entry name" value="gag_pre-integrs"/>
    <property type="match status" value="1"/>
</dbReference>
<keyword evidence="13" id="KW-0548">Nucleotidyltransferase</keyword>
<gene>
    <name evidence="18" type="ORF">Tco_0804428</name>
</gene>
<dbReference type="SUPFAM" id="SSF53098">
    <property type="entry name" value="Ribonuclease H-like"/>
    <property type="match status" value="1"/>
</dbReference>
<keyword evidence="9" id="KW-0067">ATP-binding</keyword>
<keyword evidence="13" id="KW-0808">Transferase</keyword>
<accession>A0ABQ5A558</accession>
<sequence>MQVVRNTNVIKPGMYQIESRTTQNRAPQLPQTYRNTNPYVSTSTGVTHRTNVSRPQTRNTQMKDKVVPNISQVKYKKTEVEDHQRISSISNQTKSVTTCNDSLKSKTSNVNAVCATCGKCVFNSNHDACVSKYLNDVNARTKKPKVVPISTRKPKSQANKSVATHRKKTVASKFNVQNSKSYYRMLYEKTRCTKHMTGNILILCNFVEKYLGTVRFGNDQFPPILGYGDLVQGNITINMVYYVEGLNHNLFSGNDLLTGNRGSDLYTISLQETTSSTPICLMAKASPTQAWLWHRRLSHLNFDYINLLSKKDVVIGLPKLKYVKDQLCSSCEVSKAKRSSFKTKAVPSSKGRLNLLHMDLCGPMRVASINGKKYILVIVDDFSRYTWTLFLRSKDETPEVLKDFLTMIQRNLQALVISVRTDRGTEFLNKTLNAFFKQEGIEHQTSTPRTPEQNGVVERRNRTLVEAARTMLSASKLPLFFWAEAIATACYTQNRSIIILTHEKTAYHTVNDRKPLIKHLHIFGCTCYLTRDGENLDKMKEKGDPCILVGYSTQSKGYRVYNKRTRLIVESIHLRFDEIKEMSETFVANDTSGLVPQ</sequence>
<evidence type="ECO:0000256" key="1">
    <source>
        <dbReference type="ARBA" id="ARBA00002180"/>
    </source>
</evidence>
<keyword evidence="13" id="KW-0239">DNA-directed DNA polymerase</keyword>
<comment type="function">
    <text evidence="1">The aspartyl protease (PR) mediates the proteolytic cleavages of the Gag and Gag-Pol polyproteins after assembly of the VLP.</text>
</comment>
<dbReference type="Pfam" id="PF25597">
    <property type="entry name" value="SH3_retrovirus"/>
    <property type="match status" value="1"/>
</dbReference>
<organism evidence="18 19">
    <name type="scientific">Tanacetum coccineum</name>
    <dbReference type="NCBI Taxonomy" id="301880"/>
    <lineage>
        <taxon>Eukaryota</taxon>
        <taxon>Viridiplantae</taxon>
        <taxon>Streptophyta</taxon>
        <taxon>Embryophyta</taxon>
        <taxon>Tracheophyta</taxon>
        <taxon>Spermatophyta</taxon>
        <taxon>Magnoliopsida</taxon>
        <taxon>eudicotyledons</taxon>
        <taxon>Gunneridae</taxon>
        <taxon>Pentapetalae</taxon>
        <taxon>asterids</taxon>
        <taxon>campanulids</taxon>
        <taxon>Asterales</taxon>
        <taxon>Asteraceae</taxon>
        <taxon>Asteroideae</taxon>
        <taxon>Anthemideae</taxon>
        <taxon>Anthemidinae</taxon>
        <taxon>Tanacetum</taxon>
    </lineage>
</organism>
<proteinExistence type="predicted"/>
<dbReference type="InterPro" id="IPR025724">
    <property type="entry name" value="GAG-pre-integrase_dom"/>
</dbReference>
<dbReference type="PANTHER" id="PTHR42648:SF11">
    <property type="entry name" value="TRANSPOSON TY4-P GAG-POL POLYPROTEIN"/>
    <property type="match status" value="1"/>
</dbReference>
<name>A0ABQ5A558_9ASTR</name>
<evidence type="ECO:0000256" key="5">
    <source>
        <dbReference type="ARBA" id="ARBA00022723"/>
    </source>
</evidence>
<evidence type="ECO:0000256" key="3">
    <source>
        <dbReference type="ARBA" id="ARBA00022670"/>
    </source>
</evidence>
<reference evidence="18" key="1">
    <citation type="journal article" date="2022" name="Int. J. Mol. Sci.">
        <title>Draft Genome of Tanacetum Coccineum: Genomic Comparison of Closely Related Tanacetum-Family Plants.</title>
        <authorList>
            <person name="Yamashiro T."/>
            <person name="Shiraishi A."/>
            <person name="Nakayama K."/>
            <person name="Satake H."/>
        </authorList>
    </citation>
    <scope>NUCLEOTIDE SEQUENCE</scope>
</reference>
<evidence type="ECO:0000259" key="17">
    <source>
        <dbReference type="PROSITE" id="PS50994"/>
    </source>
</evidence>
<evidence type="ECO:0000256" key="16">
    <source>
        <dbReference type="SAM" id="MobiDB-lite"/>
    </source>
</evidence>
<dbReference type="InterPro" id="IPR012337">
    <property type="entry name" value="RNaseH-like_sf"/>
</dbReference>
<feature type="region of interest" description="Disordered" evidence="16">
    <location>
        <begin position="22"/>
        <end position="59"/>
    </location>
</feature>
<dbReference type="Proteomes" id="UP001151760">
    <property type="component" value="Unassembled WGS sequence"/>
</dbReference>
<keyword evidence="15" id="KW-0233">DNA recombination</keyword>
<evidence type="ECO:0000256" key="4">
    <source>
        <dbReference type="ARBA" id="ARBA00022722"/>
    </source>
</evidence>
<evidence type="ECO:0000256" key="7">
    <source>
        <dbReference type="ARBA" id="ARBA00022759"/>
    </source>
</evidence>
<evidence type="ECO:0000313" key="18">
    <source>
        <dbReference type="EMBL" id="GJS97460.1"/>
    </source>
</evidence>
<evidence type="ECO:0000256" key="15">
    <source>
        <dbReference type="ARBA" id="ARBA00023172"/>
    </source>
</evidence>
<comment type="caution">
    <text evidence="18">The sequence shown here is derived from an EMBL/GenBank/DDBJ whole genome shotgun (WGS) entry which is preliminary data.</text>
</comment>
<evidence type="ECO:0000256" key="9">
    <source>
        <dbReference type="ARBA" id="ARBA00022840"/>
    </source>
</evidence>